<protein>
    <submittedName>
        <fullName evidence="1">Uncharacterized protein</fullName>
    </submittedName>
</protein>
<proteinExistence type="predicted"/>
<evidence type="ECO:0000313" key="1">
    <source>
        <dbReference type="EMBL" id="MEQ2441144.1"/>
    </source>
</evidence>
<dbReference type="Proteomes" id="UP001489509">
    <property type="component" value="Unassembled WGS sequence"/>
</dbReference>
<organism evidence="1 2">
    <name type="scientific">Solibaculum intestinale</name>
    <dbReference type="NCBI Taxonomy" id="3133165"/>
    <lineage>
        <taxon>Bacteria</taxon>
        <taxon>Bacillati</taxon>
        <taxon>Bacillota</taxon>
        <taxon>Clostridia</taxon>
        <taxon>Eubacteriales</taxon>
        <taxon>Oscillospiraceae</taxon>
        <taxon>Solibaculum</taxon>
    </lineage>
</organism>
<accession>A0ABV1E1G8</accession>
<sequence length="187" mass="22192">MCQEPKDLSCELELLRLFKIIYDHTGMCDDVELCEDFLYDEILETMDSIFEFGLCDYLEELEAEEWDFWDSKFDRYFSLCETYGAGRSLPFQDNPYVREAEEYVRHCFVTNGCNVSWEFHASREERDEHGYPYLQLFIYDGSASMVDVAKALFEIRDFFQERILTLEQLCATVAQNELEGQTRQNEV</sequence>
<reference evidence="1 2" key="1">
    <citation type="submission" date="2024-03" db="EMBL/GenBank/DDBJ databases">
        <title>Human intestinal bacterial collection.</title>
        <authorList>
            <person name="Pauvert C."/>
            <person name="Hitch T.C.A."/>
            <person name="Clavel T."/>
        </authorList>
    </citation>
    <scope>NUCLEOTIDE SEQUENCE [LARGE SCALE GENOMIC DNA]</scope>
    <source>
        <strain evidence="1 2">CLA-JM-H44</strain>
    </source>
</reference>
<dbReference type="EMBL" id="JBBMFD010000018">
    <property type="protein sequence ID" value="MEQ2441144.1"/>
    <property type="molecule type" value="Genomic_DNA"/>
</dbReference>
<evidence type="ECO:0000313" key="2">
    <source>
        <dbReference type="Proteomes" id="UP001489509"/>
    </source>
</evidence>
<comment type="caution">
    <text evidence="1">The sequence shown here is derived from an EMBL/GenBank/DDBJ whole genome shotgun (WGS) entry which is preliminary data.</text>
</comment>
<name>A0ABV1E1G8_9FIRM</name>
<dbReference type="RefSeq" id="WP_349220057.1">
    <property type="nucleotide sequence ID" value="NZ_JBBMFD010000018.1"/>
</dbReference>
<gene>
    <name evidence="1" type="ORF">WMO26_09940</name>
</gene>
<keyword evidence="2" id="KW-1185">Reference proteome</keyword>